<comment type="caution">
    <text evidence="2">The sequence shown here is derived from an EMBL/GenBank/DDBJ whole genome shotgun (WGS) entry which is preliminary data.</text>
</comment>
<sequence length="650" mass="71477">EITSFDGSPSNQSNLLRSLPVSKAVVQVIPNTPSSSKLLLPILSRSASMEAEVAEMQEENGWSSSDGDGDGDGSEEVFRKQRSHSHVDASNSSTHDAPTPRLRQRAQTLGSLPESAAKTKWRTVQDQVLHPERGPRGGLGARRGLVLKLQEASSEPVMQTPSSQPSSLGPDAEAQYVTSPVNSELRRRRSLVLLGSAATSLENKQPAVQLLFRTQDGRRDEEQSRKDKFKAIIRSGSGTAVEQFKLMRLPRPLPGAFPSRRTVFFFDWDDTLCPTSWIRSLLKKHLADAEEWVNSAEPEAGNHSEDDWRDKVPSWFSQPLPDEPAVHKLITALQHAVINAINVAQAFGVVCIVTNAVPGWVEKTIKRWLPQLKQYICGHVSRPPIKVIYAQQSFVANLDSGLSHVDEQGEYMLWKKAAMAETLDDMESLYRLSEYEEGSVSRCLGSGAVRIANVISIGDSEAEMIGAELASRDFDTRRTAPKRGRQYIRSDFLAPSAAHEREGTCDSNASGSDADWGSGSESLGTPSSKISAALAAMGMANESTVLSPSKDPQYGGGRRHSVDGTRSPHWPWVKLVKFRECSHVKRLTVQLEELAELLPQMVALRQHVRVDISVGTSSTVARSAEELQEGLLRCSNDDLLVERYLQTQTV</sequence>
<evidence type="ECO:0000313" key="3">
    <source>
        <dbReference type="Proteomes" id="UP000626109"/>
    </source>
</evidence>
<accession>A0A813KM81</accession>
<dbReference type="Proteomes" id="UP000626109">
    <property type="component" value="Unassembled WGS sequence"/>
</dbReference>
<dbReference type="AlphaFoldDB" id="A0A813KM81"/>
<name>A0A813KM81_POLGL</name>
<protein>
    <submittedName>
        <fullName evidence="2">Uncharacterized protein</fullName>
    </submittedName>
</protein>
<feature type="compositionally biased region" description="Low complexity" evidence="1">
    <location>
        <begin position="506"/>
        <end position="522"/>
    </location>
</feature>
<dbReference type="PANTHER" id="PTHR38899">
    <property type="entry name" value="DOMAIN OOKINETE PROTEIN, PUTATIVE-RELATED"/>
    <property type="match status" value="1"/>
</dbReference>
<feature type="region of interest" description="Disordered" evidence="1">
    <location>
        <begin position="498"/>
        <end position="524"/>
    </location>
</feature>
<feature type="non-terminal residue" evidence="2">
    <location>
        <position position="1"/>
    </location>
</feature>
<proteinExistence type="predicted"/>
<feature type="compositionally biased region" description="Polar residues" evidence="1">
    <location>
        <begin position="151"/>
        <end position="167"/>
    </location>
</feature>
<gene>
    <name evidence="2" type="ORF">PGLA2088_LOCUS34665</name>
</gene>
<evidence type="ECO:0000313" key="2">
    <source>
        <dbReference type="EMBL" id="CAE8707765.1"/>
    </source>
</evidence>
<dbReference type="PANTHER" id="PTHR38899:SF1">
    <property type="entry name" value="PROTEIN KINASE"/>
    <property type="match status" value="1"/>
</dbReference>
<organism evidence="2 3">
    <name type="scientific">Polarella glacialis</name>
    <name type="common">Dinoflagellate</name>
    <dbReference type="NCBI Taxonomy" id="89957"/>
    <lineage>
        <taxon>Eukaryota</taxon>
        <taxon>Sar</taxon>
        <taxon>Alveolata</taxon>
        <taxon>Dinophyceae</taxon>
        <taxon>Suessiales</taxon>
        <taxon>Suessiaceae</taxon>
        <taxon>Polarella</taxon>
    </lineage>
</organism>
<dbReference type="EMBL" id="CAJNNW010031491">
    <property type="protein sequence ID" value="CAE8707765.1"/>
    <property type="molecule type" value="Genomic_DNA"/>
</dbReference>
<reference evidence="2" key="1">
    <citation type="submission" date="2021-02" db="EMBL/GenBank/DDBJ databases">
        <authorList>
            <person name="Dougan E. K."/>
            <person name="Rhodes N."/>
            <person name="Thang M."/>
            <person name="Chan C."/>
        </authorList>
    </citation>
    <scope>NUCLEOTIDE SEQUENCE</scope>
</reference>
<feature type="region of interest" description="Disordered" evidence="1">
    <location>
        <begin position="50"/>
        <end position="173"/>
    </location>
</feature>
<feature type="region of interest" description="Disordered" evidence="1">
    <location>
        <begin position="544"/>
        <end position="563"/>
    </location>
</feature>
<evidence type="ECO:0000256" key="1">
    <source>
        <dbReference type="SAM" id="MobiDB-lite"/>
    </source>
</evidence>